<dbReference type="PROSITE" id="PS51193">
    <property type="entry name" value="HELICASE_ATP_BIND_2"/>
    <property type="match status" value="1"/>
</dbReference>
<gene>
    <name evidence="5" type="ORF">L1785_18795</name>
</gene>
<dbReference type="InterPro" id="IPR027417">
    <property type="entry name" value="P-loop_NTPase"/>
</dbReference>
<protein>
    <recommendedName>
        <fullName evidence="4">Helicase ATP-binding domain-containing protein</fullName>
    </recommendedName>
</protein>
<keyword evidence="2" id="KW-0378">Hydrolase</keyword>
<dbReference type="Proteomes" id="UP001165405">
    <property type="component" value="Unassembled WGS sequence"/>
</dbReference>
<name>A0AA41U8I0_9MICO</name>
<dbReference type="GO" id="GO:0005524">
    <property type="term" value="F:ATP binding"/>
    <property type="evidence" value="ECO:0007669"/>
    <property type="project" value="UniProtKB-KW"/>
</dbReference>
<comment type="caution">
    <text evidence="5">The sequence shown here is derived from an EMBL/GenBank/DDBJ whole genome shotgun (WGS) entry which is preliminary data.</text>
</comment>
<dbReference type="SUPFAM" id="SSF52540">
    <property type="entry name" value="P-loop containing nucleoside triphosphate hydrolases"/>
    <property type="match status" value="1"/>
</dbReference>
<accession>A0AA41U8I0</accession>
<feature type="domain" description="Helicase ATP-binding" evidence="4">
    <location>
        <begin position="206"/>
        <end position="512"/>
    </location>
</feature>
<keyword evidence="6" id="KW-1185">Reference proteome</keyword>
<sequence length="1091" mass="119973">MAVNVDRTPDVETRSLCAAMALAAHYFPTTVGVESGATFESAAFFLTGQYRSWSRWPDMSPQERARVASVFRMAPADLASPLAFSRAARSFLAESANNAPTLFDVVRDGGRQIVIPRVGGDLLSFVDRQLKKPVVRKPLPFAGPGSWTVPEQYFEDQGKVSGIVSIPSYPGNSDMPGHDQLPSFTTVPPLADLTIPSDALLTLARQIDQRLTEPYLHRILTDLLAETETSDEISPSEALRLGSGGLQIFNAPTGTGKSVLVRVMASWFALNNLRVAIVLPDIPACIKLTWEIRDDFKHLRETGVLERDATCAHLMSDSGIHDRVVKNARLVKEDPAEPGIWDRAEQRSLDDLAYGCALRPLMQTEHGTYPHGQEPCTRLVRGEGKSHMCPWVRVCGKFKPAYESATADVVVLNHFMFMQGKVKIGVNLDGHAINGPSAAELVLKTSHAVLVDEVDQFQSRAVEKCTSELTLHSRRPWTAAPQEIDADSKRLPVSDERNLLYGINHVRLMAESLLLNISSGRLSLEDVEATDLRHLGARTSTRWHRSRGRDKAIVRALWPDETVVDGEQLPEEVYTRLAALMPAPRGVARVPVDDPRLVDIPSLLGHIVAPRGEDHVSEIKLELHDVLSDVVPDVTSRTEVINDLVLRAMMLELDHALSGLRGRAHGYRSLGLRSAQRIAANLQPSTVTEIFPYGTIGRSITGYRVGGLDDVEKNATLSAQNIGGDPHAFTAELGGLVSLVLADVERPVMGFSATAYFPQAVREHVHADVCWWMTDARARSIVARQRRVDYGAEHDLFGDPIRISGLPANHKRPALIELGSRLYDTHIHQELQKQLRKDPTRAHVLVVANSYDQCAHLATGISRAADFQGGLCVAVRDEDLTSTSTDLPEPRVATRLTREQFEEFPKHGRILVVPLQLIARGLNIVIGTRSAVRAIYLCVRPLALLTEPAEMYGSINAAGLNALLASQEPDPARALAEAREAAGDRLSLLLRAAPQFASMPHVLQEEVIAGVLVDLIQLAGRARRGGTDAVLHMVDYAFQEDAWSADLNTIIRRIHSKWSPDERQQMNRMYGEALNAFLSYAGISPELSPAR</sequence>
<dbReference type="AlphaFoldDB" id="A0AA41U8I0"/>
<dbReference type="EMBL" id="JAKGSG010000053">
    <property type="protein sequence ID" value="MCF4123028.1"/>
    <property type="molecule type" value="Genomic_DNA"/>
</dbReference>
<dbReference type="RefSeq" id="WP_236090833.1">
    <property type="nucleotide sequence ID" value="NZ_JAKGSG010000053.1"/>
</dbReference>
<dbReference type="GO" id="GO:0016787">
    <property type="term" value="F:hydrolase activity"/>
    <property type="evidence" value="ECO:0007669"/>
    <property type="project" value="UniProtKB-KW"/>
</dbReference>
<dbReference type="InterPro" id="IPR014013">
    <property type="entry name" value="Helic_SF1/SF2_ATP-bd_DinG/Rad3"/>
</dbReference>
<evidence type="ECO:0000313" key="6">
    <source>
        <dbReference type="Proteomes" id="UP001165405"/>
    </source>
</evidence>
<evidence type="ECO:0000256" key="3">
    <source>
        <dbReference type="ARBA" id="ARBA00022840"/>
    </source>
</evidence>
<evidence type="ECO:0000256" key="1">
    <source>
        <dbReference type="ARBA" id="ARBA00022741"/>
    </source>
</evidence>
<evidence type="ECO:0000256" key="2">
    <source>
        <dbReference type="ARBA" id="ARBA00022801"/>
    </source>
</evidence>
<evidence type="ECO:0000259" key="4">
    <source>
        <dbReference type="PROSITE" id="PS51193"/>
    </source>
</evidence>
<keyword evidence="1" id="KW-0547">Nucleotide-binding</keyword>
<organism evidence="5 6">
    <name type="scientific">Antribacter soli</name>
    <dbReference type="NCBI Taxonomy" id="2910976"/>
    <lineage>
        <taxon>Bacteria</taxon>
        <taxon>Bacillati</taxon>
        <taxon>Actinomycetota</taxon>
        <taxon>Actinomycetes</taxon>
        <taxon>Micrococcales</taxon>
        <taxon>Promicromonosporaceae</taxon>
        <taxon>Antribacter</taxon>
    </lineage>
</organism>
<reference evidence="5" key="1">
    <citation type="submission" date="2022-01" db="EMBL/GenBank/DDBJ databases">
        <title>Antribacter sp. nov., isolated from Guizhou of China.</title>
        <authorList>
            <person name="Chengliang C."/>
            <person name="Ya Z."/>
        </authorList>
    </citation>
    <scope>NUCLEOTIDE SEQUENCE</scope>
    <source>
        <strain evidence="5">KLBMP 9083</strain>
    </source>
</reference>
<evidence type="ECO:0000313" key="5">
    <source>
        <dbReference type="EMBL" id="MCF4123028.1"/>
    </source>
</evidence>
<keyword evidence="3" id="KW-0067">ATP-binding</keyword>
<proteinExistence type="predicted"/>